<dbReference type="Pfam" id="PF13566">
    <property type="entry name" value="DUF4130"/>
    <property type="match status" value="1"/>
</dbReference>
<feature type="domain" description="DUF4130" evidence="1">
    <location>
        <begin position="82"/>
        <end position="251"/>
    </location>
</feature>
<dbReference type="OrthoDB" id="5290748at2"/>
<dbReference type="InterPro" id="IPR023875">
    <property type="entry name" value="DNA_repair_put"/>
</dbReference>
<gene>
    <name evidence="2" type="ORF">CLV99_1697</name>
</gene>
<proteinExistence type="predicted"/>
<dbReference type="Proteomes" id="UP000295292">
    <property type="component" value="Unassembled WGS sequence"/>
</dbReference>
<sequence length="256" mass="30389">MIYSYDGSYQGLLTAVFTAFEYKEYNVKLALDSDLQGALFDQIKQISSDPAKSNRVYQGLYKILSQNKAMDFWRAFLSEDPEIRQTIFELIIHSFKDDISILQNYGDDRVLRFHQALRKVNRERHRMKAFVRFQKDATGMYVSIVEPDFNVLPLIISFFKNRYADQPWLIYDNKRQYGILYDLHTVTEVTITKEQSKALQQPGQHIEVDATDSLYTKLWQSYFKSTNIEARKNLKLHLQHVPKRYWKYLPEKLDKD</sequence>
<comment type="caution">
    <text evidence="2">The sequence shown here is derived from an EMBL/GenBank/DDBJ whole genome shotgun (WGS) entry which is preliminary data.</text>
</comment>
<reference evidence="2 3" key="1">
    <citation type="submission" date="2019-03" db="EMBL/GenBank/DDBJ databases">
        <title>Genomic Encyclopedia of Archaeal and Bacterial Type Strains, Phase II (KMG-II): from individual species to whole genera.</title>
        <authorList>
            <person name="Goeker M."/>
        </authorList>
    </citation>
    <scope>NUCLEOTIDE SEQUENCE [LARGE SCALE GENOMIC DNA]</scope>
    <source>
        <strain evidence="2 3">DSM 28353</strain>
    </source>
</reference>
<dbReference type="EMBL" id="SNYV01000011">
    <property type="protein sequence ID" value="TDQ80240.1"/>
    <property type="molecule type" value="Genomic_DNA"/>
</dbReference>
<dbReference type="NCBIfam" id="TIGR03915">
    <property type="entry name" value="SAM_7_link_chp"/>
    <property type="match status" value="1"/>
</dbReference>
<protein>
    <submittedName>
        <fullName evidence="2">Putative DNA metabolism protein</fullName>
    </submittedName>
</protein>
<keyword evidence="3" id="KW-1185">Reference proteome</keyword>
<evidence type="ECO:0000259" key="1">
    <source>
        <dbReference type="Pfam" id="PF13566"/>
    </source>
</evidence>
<dbReference type="RefSeq" id="WP_133583977.1">
    <property type="nucleotide sequence ID" value="NZ_SNYV01000011.1"/>
</dbReference>
<evidence type="ECO:0000313" key="2">
    <source>
        <dbReference type="EMBL" id="TDQ80240.1"/>
    </source>
</evidence>
<name>A0A4R6WIX6_9SPHI</name>
<dbReference type="AlphaFoldDB" id="A0A4R6WIX6"/>
<dbReference type="InterPro" id="IPR025404">
    <property type="entry name" value="DUF4130"/>
</dbReference>
<accession>A0A4R6WIX6</accession>
<evidence type="ECO:0000313" key="3">
    <source>
        <dbReference type="Proteomes" id="UP000295292"/>
    </source>
</evidence>
<organism evidence="2 3">
    <name type="scientific">Sphingobacterium yanglingense</name>
    <dbReference type="NCBI Taxonomy" id="1437280"/>
    <lineage>
        <taxon>Bacteria</taxon>
        <taxon>Pseudomonadati</taxon>
        <taxon>Bacteroidota</taxon>
        <taxon>Sphingobacteriia</taxon>
        <taxon>Sphingobacteriales</taxon>
        <taxon>Sphingobacteriaceae</taxon>
        <taxon>Sphingobacterium</taxon>
    </lineage>
</organism>